<dbReference type="GO" id="GO:0047820">
    <property type="term" value="F:D-glutamate cyclase activity"/>
    <property type="evidence" value="ECO:0007669"/>
    <property type="project" value="TreeGrafter"/>
</dbReference>
<comment type="caution">
    <text evidence="3">The sequence shown here is derived from an EMBL/GenBank/DDBJ whole genome shotgun (WGS) entry which is preliminary data.</text>
</comment>
<dbReference type="InterPro" id="IPR038021">
    <property type="entry name" value="Putative_hydro-lyase"/>
</dbReference>
<dbReference type="AlphaFoldDB" id="A0A9P8AW66"/>
<sequence>MSISQALTPHDVRIQCRTKTFTAPSTAGLCPGYSQANVIILPNKFAADFRLLCARNPVSCPLLGETKPGNPQVPKALATDSDVRSDCPSYNIYRDGVFVQQKESIEKEWRDDSVAFFIGCSYSFEAALAKNGLTPRHVQLGRAVPMYKTKYRLCPAGVFGGHMVVSMRPYRLADLERVRNITRPFVKTHGEPVAWGPEGAKSLGITDLDGTNPDFGDPTEIQDGEIAVYFGCGVTPQLSVMDSGISGEVVGHTPGRMLMLDIKDEDVCVSF</sequence>
<dbReference type="Gene3D" id="3.30.2040.10">
    <property type="entry name" value="PSTPO5379-like domain"/>
    <property type="match status" value="1"/>
</dbReference>
<dbReference type="PANTHER" id="PTHR32022">
    <property type="entry name" value="D-GLUTAMATE CYCLASE, MITOCHONDRIAL"/>
    <property type="match status" value="1"/>
</dbReference>
<dbReference type="OrthoDB" id="10262538at2759"/>
<comment type="similarity">
    <text evidence="1">Belongs to the D-glutamate cyclase family.</text>
</comment>
<proteinExistence type="inferred from homology"/>
<name>A0A9P8AW66_9AGAR</name>
<protein>
    <submittedName>
        <fullName evidence="3">DUF1445-domain-containing protein</fullName>
    </submittedName>
</protein>
<accession>A0A9P8AW66</accession>
<dbReference type="PIRSF" id="PIRSF029755">
    <property type="entry name" value="UCP029755"/>
    <property type="match status" value="1"/>
</dbReference>
<dbReference type="Proteomes" id="UP000812287">
    <property type="component" value="Unassembled WGS sequence"/>
</dbReference>
<dbReference type="FunFam" id="3.30.2040.10:FF:000001">
    <property type="entry name" value="D-glutamate cyclase, mitochondrial"/>
    <property type="match status" value="1"/>
</dbReference>
<keyword evidence="2" id="KW-0456">Lyase</keyword>
<dbReference type="GO" id="GO:0006536">
    <property type="term" value="P:glutamate metabolic process"/>
    <property type="evidence" value="ECO:0007669"/>
    <property type="project" value="TreeGrafter"/>
</dbReference>
<evidence type="ECO:0000256" key="1">
    <source>
        <dbReference type="ARBA" id="ARBA00007896"/>
    </source>
</evidence>
<evidence type="ECO:0000256" key="2">
    <source>
        <dbReference type="ARBA" id="ARBA00023239"/>
    </source>
</evidence>
<organism evidence="3 4">
    <name type="scientific">Guyanagaster necrorhizus</name>
    <dbReference type="NCBI Taxonomy" id="856835"/>
    <lineage>
        <taxon>Eukaryota</taxon>
        <taxon>Fungi</taxon>
        <taxon>Dikarya</taxon>
        <taxon>Basidiomycota</taxon>
        <taxon>Agaricomycotina</taxon>
        <taxon>Agaricomycetes</taxon>
        <taxon>Agaricomycetidae</taxon>
        <taxon>Agaricales</taxon>
        <taxon>Marasmiineae</taxon>
        <taxon>Physalacriaceae</taxon>
        <taxon>Guyanagaster</taxon>
    </lineage>
</organism>
<dbReference type="InterPro" id="IPR009906">
    <property type="entry name" value="D-Glu_cyclase"/>
</dbReference>
<dbReference type="Pfam" id="PF07286">
    <property type="entry name" value="D-Glu_cyclase"/>
    <property type="match status" value="1"/>
</dbReference>
<dbReference type="RefSeq" id="XP_043042127.1">
    <property type="nucleotide sequence ID" value="XM_043183003.1"/>
</dbReference>
<gene>
    <name evidence="3" type="ORF">BT62DRAFT_889905</name>
</gene>
<dbReference type="PANTHER" id="PTHR32022:SF10">
    <property type="entry name" value="D-GLUTAMATE CYCLASE, MITOCHONDRIAL"/>
    <property type="match status" value="1"/>
</dbReference>
<evidence type="ECO:0000313" key="4">
    <source>
        <dbReference type="Proteomes" id="UP000812287"/>
    </source>
</evidence>
<dbReference type="GeneID" id="66105300"/>
<reference evidence="3" key="1">
    <citation type="submission" date="2020-11" db="EMBL/GenBank/DDBJ databases">
        <title>Adaptations for nitrogen fixation in a non-lichenized fungal sporocarp promotes dispersal by wood-feeding termites.</title>
        <authorList>
            <consortium name="DOE Joint Genome Institute"/>
            <person name="Koch R.A."/>
            <person name="Yoon G."/>
            <person name="Arayal U."/>
            <person name="Lail K."/>
            <person name="Amirebrahimi M."/>
            <person name="Labutti K."/>
            <person name="Lipzen A."/>
            <person name="Riley R."/>
            <person name="Barry K."/>
            <person name="Henrissat B."/>
            <person name="Grigoriev I.V."/>
            <person name="Herr J.R."/>
            <person name="Aime M.C."/>
        </authorList>
    </citation>
    <scope>NUCLEOTIDE SEQUENCE</scope>
    <source>
        <strain evidence="3">MCA 3950</strain>
    </source>
</reference>
<evidence type="ECO:0000313" key="3">
    <source>
        <dbReference type="EMBL" id="KAG7448627.1"/>
    </source>
</evidence>
<dbReference type="InterPro" id="IPR016938">
    <property type="entry name" value="UPF0317"/>
</dbReference>
<dbReference type="SUPFAM" id="SSF160920">
    <property type="entry name" value="PSTPO5379-like"/>
    <property type="match status" value="1"/>
</dbReference>
<dbReference type="Gene3D" id="3.40.1640.10">
    <property type="entry name" value="PSTPO5379-like"/>
    <property type="match status" value="1"/>
</dbReference>
<keyword evidence="4" id="KW-1185">Reference proteome</keyword>
<dbReference type="EMBL" id="MU250529">
    <property type="protein sequence ID" value="KAG7448627.1"/>
    <property type="molecule type" value="Genomic_DNA"/>
</dbReference>